<name>A0A0J7Y216_9SPHN</name>
<dbReference type="EMBL" id="JACT01000001">
    <property type="protein sequence ID" value="KMS57767.1"/>
    <property type="molecule type" value="Genomic_DNA"/>
</dbReference>
<dbReference type="PATRIC" id="fig|1420583.3.peg.1229"/>
<protein>
    <submittedName>
        <fullName evidence="2">Phosphodiesterase</fullName>
    </submittedName>
</protein>
<dbReference type="RefSeq" id="WP_066601445.1">
    <property type="nucleotide sequence ID" value="NZ_KQ130434.1"/>
</dbReference>
<dbReference type="Gene3D" id="3.30.1360.180">
    <property type="match status" value="1"/>
</dbReference>
<dbReference type="AlphaFoldDB" id="A0A0J7Y216"/>
<dbReference type="Pfam" id="PF01663">
    <property type="entry name" value="Phosphodiest"/>
    <property type="match status" value="1"/>
</dbReference>
<evidence type="ECO:0000256" key="1">
    <source>
        <dbReference type="SAM" id="SignalP"/>
    </source>
</evidence>
<accession>A0A0J7Y216</accession>
<dbReference type="PROSITE" id="PS51257">
    <property type="entry name" value="PROKAR_LIPOPROTEIN"/>
    <property type="match status" value="1"/>
</dbReference>
<dbReference type="SUPFAM" id="SSF53649">
    <property type="entry name" value="Alkaline phosphatase-like"/>
    <property type="match status" value="1"/>
</dbReference>
<dbReference type="PANTHER" id="PTHR10151:SF120">
    <property type="entry name" value="BIS(5'-ADENOSYL)-TRIPHOSPHATASE"/>
    <property type="match status" value="1"/>
</dbReference>
<feature type="signal peptide" evidence="1">
    <location>
        <begin position="1"/>
        <end position="19"/>
    </location>
</feature>
<keyword evidence="3" id="KW-1185">Reference proteome</keyword>
<dbReference type="InterPro" id="IPR002591">
    <property type="entry name" value="Phosphodiest/P_Trfase"/>
</dbReference>
<evidence type="ECO:0000313" key="3">
    <source>
        <dbReference type="Proteomes" id="UP000052232"/>
    </source>
</evidence>
<dbReference type="CDD" id="cd16018">
    <property type="entry name" value="Enpp"/>
    <property type="match status" value="1"/>
</dbReference>
<reference evidence="2 3" key="1">
    <citation type="journal article" date="2015" name="G3 (Bethesda)">
        <title>Insights into Ongoing Evolution of the Hexachlorocyclohexane Catabolic Pathway from Comparative Genomics of Ten Sphingomonadaceae Strains.</title>
        <authorList>
            <person name="Pearce S.L."/>
            <person name="Oakeshott J.G."/>
            <person name="Pandey G."/>
        </authorList>
    </citation>
    <scope>NUCLEOTIDE SEQUENCE [LARGE SCALE GENOMIC DNA]</scope>
    <source>
        <strain evidence="2 3">LL01</strain>
    </source>
</reference>
<organism evidence="2 3">
    <name type="scientific">Sphingobium cupriresistens LL01</name>
    <dbReference type="NCBI Taxonomy" id="1420583"/>
    <lineage>
        <taxon>Bacteria</taxon>
        <taxon>Pseudomonadati</taxon>
        <taxon>Pseudomonadota</taxon>
        <taxon>Alphaproteobacteria</taxon>
        <taxon>Sphingomonadales</taxon>
        <taxon>Sphingomonadaceae</taxon>
        <taxon>Sphingobium</taxon>
    </lineage>
</organism>
<proteinExistence type="predicted"/>
<evidence type="ECO:0000313" key="2">
    <source>
        <dbReference type="EMBL" id="KMS57767.1"/>
    </source>
</evidence>
<feature type="chain" id="PRO_5005292149" evidence="1">
    <location>
        <begin position="20"/>
        <end position="426"/>
    </location>
</feature>
<dbReference type="Gene3D" id="3.40.720.10">
    <property type="entry name" value="Alkaline Phosphatase, subunit A"/>
    <property type="match status" value="1"/>
</dbReference>
<dbReference type="Proteomes" id="UP000052232">
    <property type="component" value="Unassembled WGS sequence"/>
</dbReference>
<sequence>MYIRSLSLALTLSVSSLVAACAPVQQHPVASASAPTEQRAPVTILVSIDGFRPDYLTRGVSPHLNALASGGVEASMRPSFPTKTFPNHWAIVTGDRPDRSGIVANNMEDESRPKDKFTMASDDPYWWNEAEPIWITAEKQGVRTATMFWPGSNVAWGGAKAAEWPYTISNGSRPSDWAQFNEAISPTQRVNGVLDVLRRPADIRPQFVTLYFDEVDTAGHINGPDAAQTTQAVADVDAHIGNLVAGLKALGQPANIVIVSDHGMAAKANDRVIVLDKIANPADYRTVETGPYASLAPIPGHEKALESALFKPRDHMQCWRKSEIPARFHYGTHRRIPPYFCLAETGWVFQNTTPTRPITGGDHGWDDRAPDMQALFIVNGPAFDRAFRPSADFANIDVYPLLARLLGVTPLASDGDATVLQGLVKP</sequence>
<dbReference type="GO" id="GO:0016787">
    <property type="term" value="F:hydrolase activity"/>
    <property type="evidence" value="ECO:0007669"/>
    <property type="project" value="UniProtKB-ARBA"/>
</dbReference>
<gene>
    <name evidence="2" type="ORF">V473_06095</name>
</gene>
<dbReference type="InterPro" id="IPR017850">
    <property type="entry name" value="Alkaline_phosphatase_core_sf"/>
</dbReference>
<keyword evidence="1" id="KW-0732">Signal</keyword>
<comment type="caution">
    <text evidence="2">The sequence shown here is derived from an EMBL/GenBank/DDBJ whole genome shotgun (WGS) entry which is preliminary data.</text>
</comment>
<dbReference type="STRING" id="1420583.V473_06095"/>
<dbReference type="PANTHER" id="PTHR10151">
    <property type="entry name" value="ECTONUCLEOTIDE PYROPHOSPHATASE/PHOSPHODIESTERASE"/>
    <property type="match status" value="1"/>
</dbReference>